<dbReference type="RefSeq" id="WP_102165261.1">
    <property type="nucleotide sequence ID" value="NZ_CAMYCL010000033.1"/>
</dbReference>
<dbReference type="GO" id="GO:0009117">
    <property type="term" value="P:nucleotide metabolic process"/>
    <property type="evidence" value="ECO:0007669"/>
    <property type="project" value="UniProtKB-KW"/>
</dbReference>
<comment type="catalytic activity">
    <reaction evidence="4">
        <text>adenine + H2O + H(+) = hypoxanthine + NH4(+)</text>
        <dbReference type="Rhea" id="RHEA:23688"/>
        <dbReference type="ChEBI" id="CHEBI:15377"/>
        <dbReference type="ChEBI" id="CHEBI:15378"/>
        <dbReference type="ChEBI" id="CHEBI:16708"/>
        <dbReference type="ChEBI" id="CHEBI:17368"/>
        <dbReference type="ChEBI" id="CHEBI:28938"/>
        <dbReference type="EC" id="3.5.4.2"/>
    </reaction>
</comment>
<dbReference type="GO" id="GO:0008270">
    <property type="term" value="F:zinc ion binding"/>
    <property type="evidence" value="ECO:0007669"/>
    <property type="project" value="UniProtKB-UniRule"/>
</dbReference>
<dbReference type="InterPro" id="IPR001365">
    <property type="entry name" value="A_deaminase_dom"/>
</dbReference>
<organism evidence="6 7">
    <name type="scientific">Actinotignum urinale</name>
    <dbReference type="NCBI Taxonomy" id="190146"/>
    <lineage>
        <taxon>Bacteria</taxon>
        <taxon>Bacillati</taxon>
        <taxon>Actinomycetota</taxon>
        <taxon>Actinomycetes</taxon>
        <taxon>Actinomycetales</taxon>
        <taxon>Actinomycetaceae</taxon>
        <taxon>Actinotignum</taxon>
    </lineage>
</organism>
<keyword evidence="2 4" id="KW-0378">Hydrolase</keyword>
<keyword evidence="4" id="KW-0546">Nucleotide metabolism</keyword>
<proteinExistence type="inferred from homology"/>
<dbReference type="HAMAP" id="MF_01962">
    <property type="entry name" value="Adenine_deaminase"/>
    <property type="match status" value="1"/>
</dbReference>
<dbReference type="InterPro" id="IPR028892">
    <property type="entry name" value="ADE"/>
</dbReference>
<sequence>MAHTDFIAGLPKVELHLHIEGTLEPDLKFRLAQRNGVELPYKTEEEVKNSYTFTDLASFLAAYYDGMNVLLTSVDFYDLAMEYFRKVAKQNVRYVEMFFDPQAHTSRGVSFHTVISGLRRAQLEAEQTLGVSSQLVMCFLRDFQAEFAMATLLESLPYKDWIVGVGLDSDETGNPPAKFTTVFARARKEGYQLTMHCDVDIKNSIEHIRQVIEDIRVQRIDHGTNIVENPALVDYIVENRIGLTSCPISNTWVSDSSKVDLLKELAGRGVLVTVNSDDPAYFGGYIQDCYQRVADEGDVDEEFLRKLSLNAVDISWAPLAIKNALREEILAYGK</sequence>
<feature type="binding site" evidence="4">
    <location>
        <position position="196"/>
    </location>
    <ligand>
        <name>Zn(2+)</name>
        <dbReference type="ChEBI" id="CHEBI:29105"/>
        <note>catalytic</note>
    </ligand>
</feature>
<reference evidence="6" key="1">
    <citation type="submission" date="2023-10" db="EMBL/GenBank/DDBJ databases">
        <title>Whole Genome based description of the genera Actinobaculum and Actinotignum reveals a complex phylogenetic relationship within the species included in the genus Actinotignum.</title>
        <authorList>
            <person name="Jensen C.S."/>
            <person name="Dargis R."/>
            <person name="Kemp M."/>
            <person name="Christensen J.J."/>
        </authorList>
    </citation>
    <scope>NUCLEOTIDE SEQUENCE</scope>
    <source>
        <strain evidence="6">SLA_B511</strain>
    </source>
</reference>
<evidence type="ECO:0000256" key="3">
    <source>
        <dbReference type="ARBA" id="ARBA00022833"/>
    </source>
</evidence>
<dbReference type="AlphaFoldDB" id="A0AAW9HWQ0"/>
<evidence type="ECO:0000256" key="2">
    <source>
        <dbReference type="ARBA" id="ARBA00022801"/>
    </source>
</evidence>
<name>A0AAW9HWQ0_9ACTO</name>
<dbReference type="CDD" id="cd01320">
    <property type="entry name" value="ADA"/>
    <property type="match status" value="1"/>
</dbReference>
<dbReference type="GO" id="GO:0005829">
    <property type="term" value="C:cytosol"/>
    <property type="evidence" value="ECO:0007669"/>
    <property type="project" value="TreeGrafter"/>
</dbReference>
<comment type="function">
    <text evidence="4">Catalyzes the hydrolytic deamination of adenine to hypoxanthine. Plays an important role in the purine salvage pathway and in nitrogen catabolism.</text>
</comment>
<feature type="domain" description="Adenosine deaminase" evidence="5">
    <location>
        <begin position="11"/>
        <end position="330"/>
    </location>
</feature>
<feature type="binding site" evidence="4">
    <location>
        <position position="16"/>
    </location>
    <ligand>
        <name>Zn(2+)</name>
        <dbReference type="ChEBI" id="CHEBI:29105"/>
        <note>catalytic</note>
    </ligand>
</feature>
<dbReference type="GO" id="GO:0006146">
    <property type="term" value="P:adenine catabolic process"/>
    <property type="evidence" value="ECO:0007669"/>
    <property type="project" value="UniProtKB-UniRule"/>
</dbReference>
<feature type="site" description="Important for catalytic activity" evidence="4">
    <location>
        <position position="222"/>
    </location>
</feature>
<comment type="caution">
    <text evidence="6">The sequence shown here is derived from an EMBL/GenBank/DDBJ whole genome shotgun (WGS) entry which is preliminary data.</text>
</comment>
<comment type="caution">
    <text evidence="4">Lacks conserved residue(s) required for the propagation of feature annotation.</text>
</comment>
<feature type="binding site" evidence="4">
    <location>
        <position position="278"/>
    </location>
    <ligand>
        <name>substrate</name>
    </ligand>
</feature>
<dbReference type="PANTHER" id="PTHR43114:SF7">
    <property type="entry name" value="ADENOSINE DEAMINASE DOMAIN-CONTAINING PROTEIN"/>
    <property type="match status" value="1"/>
</dbReference>
<comment type="cofactor">
    <cofactor evidence="4">
        <name>Zn(2+)</name>
        <dbReference type="ChEBI" id="CHEBI:29105"/>
    </cofactor>
    <text evidence="4">Binds 1 zinc ion per subunit.</text>
</comment>
<comment type="similarity">
    <text evidence="4">Belongs to the metallo-dependent hydrolases superfamily. Adenosine and AMP deaminases family. Adenine deaminase type 2 subfamily.</text>
</comment>
<protein>
    <recommendedName>
        <fullName evidence="4">Adenine deaminase</fullName>
        <shortName evidence="4">ADE</shortName>
        <ecNumber evidence="4">3.5.4.2</ecNumber>
    </recommendedName>
    <alternativeName>
        <fullName evidence="4">Adenine aminohydrolase</fullName>
        <shortName evidence="4">AAH</shortName>
    </alternativeName>
</protein>
<dbReference type="GO" id="GO:0043103">
    <property type="term" value="P:hypoxanthine salvage"/>
    <property type="evidence" value="ECO:0007669"/>
    <property type="project" value="UniProtKB-UniRule"/>
</dbReference>
<dbReference type="Pfam" id="PF00962">
    <property type="entry name" value="A_deaminase"/>
    <property type="match status" value="1"/>
</dbReference>
<keyword evidence="1 4" id="KW-0479">Metal-binding</keyword>
<evidence type="ECO:0000259" key="5">
    <source>
        <dbReference type="Pfam" id="PF00962"/>
    </source>
</evidence>
<keyword evidence="3 4" id="KW-0862">Zinc</keyword>
<evidence type="ECO:0000313" key="7">
    <source>
        <dbReference type="Proteomes" id="UP001281731"/>
    </source>
</evidence>
<dbReference type="GO" id="GO:0000034">
    <property type="term" value="F:adenine deaminase activity"/>
    <property type="evidence" value="ECO:0007669"/>
    <property type="project" value="UniProtKB-UniRule"/>
</dbReference>
<dbReference type="InterPro" id="IPR006330">
    <property type="entry name" value="Ado/ade_deaminase"/>
</dbReference>
<dbReference type="NCBIfam" id="TIGR01430">
    <property type="entry name" value="aden_deam"/>
    <property type="match status" value="1"/>
</dbReference>
<accession>A0AAW9HWQ0</accession>
<evidence type="ECO:0000313" key="6">
    <source>
        <dbReference type="EMBL" id="MDY5154444.1"/>
    </source>
</evidence>
<gene>
    <name evidence="6" type="primary">add</name>
    <name evidence="6" type="ORF">R6G80_01720</name>
</gene>
<dbReference type="EC" id="3.5.4.2" evidence="4"/>
<evidence type="ECO:0000256" key="4">
    <source>
        <dbReference type="HAMAP-Rule" id="MF_01962"/>
    </source>
</evidence>
<dbReference type="SUPFAM" id="SSF51556">
    <property type="entry name" value="Metallo-dependent hydrolases"/>
    <property type="match status" value="1"/>
</dbReference>
<feature type="binding site" evidence="4">
    <location>
        <position position="18"/>
    </location>
    <ligand>
        <name>Zn(2+)</name>
        <dbReference type="ChEBI" id="CHEBI:29105"/>
        <note>catalytic</note>
    </ligand>
</feature>
<dbReference type="EMBL" id="JAWNGC010000001">
    <property type="protein sequence ID" value="MDY5154444.1"/>
    <property type="molecule type" value="Genomic_DNA"/>
</dbReference>
<feature type="binding site" evidence="4">
    <location>
        <position position="277"/>
    </location>
    <ligand>
        <name>Zn(2+)</name>
        <dbReference type="ChEBI" id="CHEBI:29105"/>
        <note>catalytic</note>
    </ligand>
</feature>
<evidence type="ECO:0000256" key="1">
    <source>
        <dbReference type="ARBA" id="ARBA00022723"/>
    </source>
</evidence>
<dbReference type="Gene3D" id="3.20.20.140">
    <property type="entry name" value="Metal-dependent hydrolases"/>
    <property type="match status" value="1"/>
</dbReference>
<dbReference type="Proteomes" id="UP001281731">
    <property type="component" value="Unassembled WGS sequence"/>
</dbReference>
<dbReference type="PANTHER" id="PTHR43114">
    <property type="entry name" value="ADENINE DEAMINASE"/>
    <property type="match status" value="1"/>
</dbReference>
<dbReference type="InterPro" id="IPR032466">
    <property type="entry name" value="Metal_Hydrolase"/>
</dbReference>